<organism evidence="2 3">
    <name type="scientific">Nonomuraea helvata</name>
    <dbReference type="NCBI Taxonomy" id="37484"/>
    <lineage>
        <taxon>Bacteria</taxon>
        <taxon>Bacillati</taxon>
        <taxon>Actinomycetota</taxon>
        <taxon>Actinomycetes</taxon>
        <taxon>Streptosporangiales</taxon>
        <taxon>Streptosporangiaceae</taxon>
        <taxon>Nonomuraea</taxon>
    </lineage>
</organism>
<protein>
    <submittedName>
        <fullName evidence="2">Uncharacterized protein</fullName>
    </submittedName>
</protein>
<proteinExistence type="predicted"/>
<comment type="caution">
    <text evidence="2">The sequence shown here is derived from an EMBL/GenBank/DDBJ whole genome shotgun (WGS) entry which is preliminary data.</text>
</comment>
<name>A0ABV5SGF1_9ACTN</name>
<feature type="region of interest" description="Disordered" evidence="1">
    <location>
        <begin position="1"/>
        <end position="43"/>
    </location>
</feature>
<accession>A0ABV5SGF1</accession>
<gene>
    <name evidence="2" type="ORF">ACFFSA_47425</name>
</gene>
<evidence type="ECO:0000256" key="1">
    <source>
        <dbReference type="SAM" id="MobiDB-lite"/>
    </source>
</evidence>
<sequence length="119" mass="12362">MPPGGGQVIAPGGHLAGGYRRDALVPEPGGDLPPFNVSQDTFPPERVGPGLLAIAATAHGAPMVVAVQVGRGTGKVPVYGRDEVPSRWPASAAGPTHCRYAAGRPRNGWMPRSWRPARP</sequence>
<dbReference type="RefSeq" id="WP_344993672.1">
    <property type="nucleotide sequence ID" value="NZ_BAAAXV010000008.1"/>
</dbReference>
<evidence type="ECO:0000313" key="3">
    <source>
        <dbReference type="Proteomes" id="UP001589532"/>
    </source>
</evidence>
<evidence type="ECO:0000313" key="2">
    <source>
        <dbReference type="EMBL" id="MFB9630755.1"/>
    </source>
</evidence>
<keyword evidence="3" id="KW-1185">Reference proteome</keyword>
<dbReference type="Proteomes" id="UP001589532">
    <property type="component" value="Unassembled WGS sequence"/>
</dbReference>
<reference evidence="2 3" key="1">
    <citation type="submission" date="2024-09" db="EMBL/GenBank/DDBJ databases">
        <authorList>
            <person name="Sun Q."/>
            <person name="Mori K."/>
        </authorList>
    </citation>
    <scope>NUCLEOTIDE SEQUENCE [LARGE SCALE GENOMIC DNA]</scope>
    <source>
        <strain evidence="2 3">JCM 3143</strain>
    </source>
</reference>
<dbReference type="EMBL" id="JBHMBW010000099">
    <property type="protein sequence ID" value="MFB9630755.1"/>
    <property type="molecule type" value="Genomic_DNA"/>
</dbReference>